<gene>
    <name evidence="1" type="ORF">GCM10009742_55840</name>
</gene>
<sequence>MTETFGESEWTVSDARELVHELRRTAEGDREYDAIELFLALCEYLDELHGTDPARGRYGFGSFYTGPQFEQLAAAVRAVRGPNTAWDPSSNRMDQPVNAAVTLAEGRELVDWMEARPAWERQVGLCLRALYAYLDQLYGGPGLFNQLLTPLERERVAAR</sequence>
<accession>A0ABP4QA10</accession>
<dbReference type="RefSeq" id="WP_344196556.1">
    <property type="nucleotide sequence ID" value="NZ_BAAAND010000008.1"/>
</dbReference>
<comment type="caution">
    <text evidence="1">The sequence shown here is derived from an EMBL/GenBank/DDBJ whole genome shotgun (WGS) entry which is preliminary data.</text>
</comment>
<evidence type="ECO:0000313" key="1">
    <source>
        <dbReference type="EMBL" id="GAA1600707.1"/>
    </source>
</evidence>
<protein>
    <submittedName>
        <fullName evidence="1">Uncharacterized protein</fullName>
    </submittedName>
</protein>
<evidence type="ECO:0000313" key="2">
    <source>
        <dbReference type="Proteomes" id="UP001500190"/>
    </source>
</evidence>
<proteinExistence type="predicted"/>
<organism evidence="1 2">
    <name type="scientific">Kribbella karoonensis</name>
    <dbReference type="NCBI Taxonomy" id="324851"/>
    <lineage>
        <taxon>Bacteria</taxon>
        <taxon>Bacillati</taxon>
        <taxon>Actinomycetota</taxon>
        <taxon>Actinomycetes</taxon>
        <taxon>Propionibacteriales</taxon>
        <taxon>Kribbellaceae</taxon>
        <taxon>Kribbella</taxon>
    </lineage>
</organism>
<reference evidence="2" key="1">
    <citation type="journal article" date="2019" name="Int. J. Syst. Evol. Microbiol.">
        <title>The Global Catalogue of Microorganisms (GCM) 10K type strain sequencing project: providing services to taxonomists for standard genome sequencing and annotation.</title>
        <authorList>
            <consortium name="The Broad Institute Genomics Platform"/>
            <consortium name="The Broad Institute Genome Sequencing Center for Infectious Disease"/>
            <person name="Wu L."/>
            <person name="Ma J."/>
        </authorList>
    </citation>
    <scope>NUCLEOTIDE SEQUENCE [LARGE SCALE GENOMIC DNA]</scope>
    <source>
        <strain evidence="2">JCM 14304</strain>
    </source>
</reference>
<dbReference type="EMBL" id="BAAAND010000008">
    <property type="protein sequence ID" value="GAA1600707.1"/>
    <property type="molecule type" value="Genomic_DNA"/>
</dbReference>
<keyword evidence="2" id="KW-1185">Reference proteome</keyword>
<name>A0ABP4QA10_9ACTN</name>
<dbReference type="Proteomes" id="UP001500190">
    <property type="component" value="Unassembled WGS sequence"/>
</dbReference>